<gene>
    <name evidence="1" type="ORF">DPMN_142700</name>
</gene>
<reference evidence="1" key="1">
    <citation type="journal article" date="2019" name="bioRxiv">
        <title>The Genome of the Zebra Mussel, Dreissena polymorpha: A Resource for Invasive Species Research.</title>
        <authorList>
            <person name="McCartney M.A."/>
            <person name="Auch B."/>
            <person name="Kono T."/>
            <person name="Mallez S."/>
            <person name="Zhang Y."/>
            <person name="Obille A."/>
            <person name="Becker A."/>
            <person name="Abrahante J.E."/>
            <person name="Garbe J."/>
            <person name="Badalamenti J.P."/>
            <person name="Herman A."/>
            <person name="Mangelson H."/>
            <person name="Liachko I."/>
            <person name="Sullivan S."/>
            <person name="Sone E.D."/>
            <person name="Koren S."/>
            <person name="Silverstein K.A.T."/>
            <person name="Beckman K.B."/>
            <person name="Gohl D.M."/>
        </authorList>
    </citation>
    <scope>NUCLEOTIDE SEQUENCE</scope>
    <source>
        <strain evidence="1">Duluth1</strain>
        <tissue evidence="1">Whole animal</tissue>
    </source>
</reference>
<evidence type="ECO:0000313" key="1">
    <source>
        <dbReference type="EMBL" id="KAH3814206.1"/>
    </source>
</evidence>
<proteinExistence type="predicted"/>
<sequence length="157" mass="17866">MQECLQTKCGRTDGRWTKTDLKTSPELNQGKNLTFRVFTRFLYSHKTKTAPHPGGHFHDDWAKIVTSRVFTSFFFYCETIIIPKIVTSRVFTRKTAHHPPTLAAIMTKFKLDGGIIGKILIGQEMKTAPTTGGHVFQQTGSTFELNQHIIKRNILTK</sequence>
<protein>
    <submittedName>
        <fullName evidence="1">Uncharacterized protein</fullName>
    </submittedName>
</protein>
<reference evidence="1" key="2">
    <citation type="submission" date="2020-11" db="EMBL/GenBank/DDBJ databases">
        <authorList>
            <person name="McCartney M.A."/>
            <person name="Auch B."/>
            <person name="Kono T."/>
            <person name="Mallez S."/>
            <person name="Becker A."/>
            <person name="Gohl D.M."/>
            <person name="Silverstein K.A.T."/>
            <person name="Koren S."/>
            <person name="Bechman K.B."/>
            <person name="Herman A."/>
            <person name="Abrahante J.E."/>
            <person name="Garbe J."/>
        </authorList>
    </citation>
    <scope>NUCLEOTIDE SEQUENCE</scope>
    <source>
        <strain evidence="1">Duluth1</strain>
        <tissue evidence="1">Whole animal</tissue>
    </source>
</reference>
<accession>A0A9D4JIX6</accession>
<dbReference type="Proteomes" id="UP000828390">
    <property type="component" value="Unassembled WGS sequence"/>
</dbReference>
<dbReference type="EMBL" id="JAIWYP010000006">
    <property type="protein sequence ID" value="KAH3814206.1"/>
    <property type="molecule type" value="Genomic_DNA"/>
</dbReference>
<dbReference type="AlphaFoldDB" id="A0A9D4JIX6"/>
<evidence type="ECO:0000313" key="2">
    <source>
        <dbReference type="Proteomes" id="UP000828390"/>
    </source>
</evidence>
<organism evidence="1 2">
    <name type="scientific">Dreissena polymorpha</name>
    <name type="common">Zebra mussel</name>
    <name type="synonym">Mytilus polymorpha</name>
    <dbReference type="NCBI Taxonomy" id="45954"/>
    <lineage>
        <taxon>Eukaryota</taxon>
        <taxon>Metazoa</taxon>
        <taxon>Spiralia</taxon>
        <taxon>Lophotrochozoa</taxon>
        <taxon>Mollusca</taxon>
        <taxon>Bivalvia</taxon>
        <taxon>Autobranchia</taxon>
        <taxon>Heteroconchia</taxon>
        <taxon>Euheterodonta</taxon>
        <taxon>Imparidentia</taxon>
        <taxon>Neoheterodontei</taxon>
        <taxon>Myida</taxon>
        <taxon>Dreissenoidea</taxon>
        <taxon>Dreissenidae</taxon>
        <taxon>Dreissena</taxon>
    </lineage>
</organism>
<name>A0A9D4JIX6_DREPO</name>
<comment type="caution">
    <text evidence="1">The sequence shown here is derived from an EMBL/GenBank/DDBJ whole genome shotgun (WGS) entry which is preliminary data.</text>
</comment>
<keyword evidence="2" id="KW-1185">Reference proteome</keyword>